<proteinExistence type="predicted"/>
<reference evidence="1" key="1">
    <citation type="submission" date="2021-03" db="EMBL/GenBank/DDBJ databases">
        <title>Draft genome sequence of rust myrtle Austropuccinia psidii MF-1, a brazilian biotype.</title>
        <authorList>
            <person name="Quecine M.C."/>
            <person name="Pachon D.M.R."/>
            <person name="Bonatelli M.L."/>
            <person name="Correr F.H."/>
            <person name="Franceschini L.M."/>
            <person name="Leite T.F."/>
            <person name="Margarido G.R.A."/>
            <person name="Almeida C.A."/>
            <person name="Ferrarezi J.A."/>
            <person name="Labate C.A."/>
        </authorList>
    </citation>
    <scope>NUCLEOTIDE SEQUENCE</scope>
    <source>
        <strain evidence="1">MF-1</strain>
    </source>
</reference>
<protein>
    <submittedName>
        <fullName evidence="1">Uncharacterized protein</fullName>
    </submittedName>
</protein>
<accession>A0A9Q3EEM5</accession>
<dbReference type="EMBL" id="AVOT02028484">
    <property type="protein sequence ID" value="MBW0520981.1"/>
    <property type="molecule type" value="Genomic_DNA"/>
</dbReference>
<evidence type="ECO:0000313" key="1">
    <source>
        <dbReference type="EMBL" id="MBW0520981.1"/>
    </source>
</evidence>
<gene>
    <name evidence="1" type="ORF">O181_060696</name>
</gene>
<name>A0A9Q3EEM5_9BASI</name>
<keyword evidence="2" id="KW-1185">Reference proteome</keyword>
<sequence length="88" mass="10123">MPRKFKTSLISNSQIKCPLPLLTAVPSTPLLNYSFISLASLKTKHFIGAFIPLETSKTKKNSSFHFDHLQNYTLPSWLFKLFTFLEIF</sequence>
<dbReference type="AlphaFoldDB" id="A0A9Q3EEM5"/>
<evidence type="ECO:0000313" key="2">
    <source>
        <dbReference type="Proteomes" id="UP000765509"/>
    </source>
</evidence>
<comment type="caution">
    <text evidence="1">The sequence shown here is derived from an EMBL/GenBank/DDBJ whole genome shotgun (WGS) entry which is preliminary data.</text>
</comment>
<organism evidence="1 2">
    <name type="scientific">Austropuccinia psidii MF-1</name>
    <dbReference type="NCBI Taxonomy" id="1389203"/>
    <lineage>
        <taxon>Eukaryota</taxon>
        <taxon>Fungi</taxon>
        <taxon>Dikarya</taxon>
        <taxon>Basidiomycota</taxon>
        <taxon>Pucciniomycotina</taxon>
        <taxon>Pucciniomycetes</taxon>
        <taxon>Pucciniales</taxon>
        <taxon>Sphaerophragmiaceae</taxon>
        <taxon>Austropuccinia</taxon>
    </lineage>
</organism>
<dbReference type="Proteomes" id="UP000765509">
    <property type="component" value="Unassembled WGS sequence"/>
</dbReference>